<comment type="subcellular location">
    <subcellularLocation>
        <location evidence="1">Membrane</location>
        <topology evidence="1">Multi-pass membrane protein</topology>
    </subcellularLocation>
</comment>
<dbReference type="GO" id="GO:0030148">
    <property type="term" value="P:sphingolipid biosynthetic process"/>
    <property type="evidence" value="ECO:0007669"/>
    <property type="project" value="TreeGrafter"/>
</dbReference>
<dbReference type="GO" id="GO:0034626">
    <property type="term" value="P:fatty acid elongation, polyunsaturated fatty acid"/>
    <property type="evidence" value="ECO:0007669"/>
    <property type="project" value="TreeGrafter"/>
</dbReference>
<evidence type="ECO:0000256" key="7">
    <source>
        <dbReference type="ARBA" id="ARBA00023098"/>
    </source>
</evidence>
<keyword evidence="12" id="KW-1185">Reference proteome</keyword>
<evidence type="ECO:0000256" key="10">
    <source>
        <dbReference type="RuleBase" id="RU361115"/>
    </source>
</evidence>
<keyword evidence="7 10" id="KW-0443">Lipid metabolism</keyword>
<keyword evidence="4 10" id="KW-0812">Transmembrane</keyword>
<keyword evidence="3 10" id="KW-0808">Transferase</keyword>
<evidence type="ECO:0000256" key="5">
    <source>
        <dbReference type="ARBA" id="ARBA00022832"/>
    </source>
</evidence>
<dbReference type="Proteomes" id="UP001314205">
    <property type="component" value="Unassembled WGS sequence"/>
</dbReference>
<gene>
    <name evidence="11" type="ORF">PARMNEM_LOCUS22131</name>
</gene>
<reference evidence="11 12" key="1">
    <citation type="submission" date="2023-11" db="EMBL/GenBank/DDBJ databases">
        <authorList>
            <person name="Hedman E."/>
            <person name="Englund M."/>
            <person name="Stromberg M."/>
            <person name="Nyberg Akerstrom W."/>
            <person name="Nylinder S."/>
            <person name="Jareborg N."/>
            <person name="Kallberg Y."/>
            <person name="Kronander E."/>
        </authorList>
    </citation>
    <scope>NUCLEOTIDE SEQUENCE [LARGE SCALE GENOMIC DNA]</scope>
</reference>
<comment type="caution">
    <text evidence="11">The sequence shown here is derived from an EMBL/GenBank/DDBJ whole genome shotgun (WGS) entry which is preliminary data.</text>
</comment>
<keyword evidence="2 10" id="KW-0444">Lipid biosynthesis</keyword>
<dbReference type="GO" id="GO:0009922">
    <property type="term" value="F:fatty acid elongase activity"/>
    <property type="evidence" value="ECO:0007669"/>
    <property type="project" value="UniProtKB-EC"/>
</dbReference>
<evidence type="ECO:0000256" key="6">
    <source>
        <dbReference type="ARBA" id="ARBA00022989"/>
    </source>
</evidence>
<keyword evidence="9 10" id="KW-0275">Fatty acid biosynthesis</keyword>
<keyword evidence="6 10" id="KW-1133">Transmembrane helix</keyword>
<evidence type="ECO:0000313" key="11">
    <source>
        <dbReference type="EMBL" id="CAK1603826.1"/>
    </source>
</evidence>
<dbReference type="GO" id="GO:0034625">
    <property type="term" value="P:fatty acid elongation, monounsaturated fatty acid"/>
    <property type="evidence" value="ECO:0007669"/>
    <property type="project" value="TreeGrafter"/>
</dbReference>
<dbReference type="AlphaFoldDB" id="A0AAV1MCE1"/>
<dbReference type="GO" id="GO:0019367">
    <property type="term" value="P:fatty acid elongation, saturated fatty acid"/>
    <property type="evidence" value="ECO:0007669"/>
    <property type="project" value="TreeGrafter"/>
</dbReference>
<dbReference type="GO" id="GO:0042761">
    <property type="term" value="P:very long-chain fatty acid biosynthetic process"/>
    <property type="evidence" value="ECO:0007669"/>
    <property type="project" value="TreeGrafter"/>
</dbReference>
<keyword evidence="5 10" id="KW-0276">Fatty acid metabolism</keyword>
<sequence length="82" mass="10093">MYFYYALTVCARRYAWWRKHVTQIQLLQFVLDIFVMFYHQYQTPCPMPLSIHWFAVLTTATFFGLFMDFYLKRYGSKIQKVI</sequence>
<evidence type="ECO:0000313" key="12">
    <source>
        <dbReference type="Proteomes" id="UP001314205"/>
    </source>
</evidence>
<dbReference type="InterPro" id="IPR002076">
    <property type="entry name" value="ELO_fam"/>
</dbReference>
<dbReference type="PANTHER" id="PTHR11157">
    <property type="entry name" value="FATTY ACID ACYL TRANSFERASE-RELATED"/>
    <property type="match status" value="1"/>
</dbReference>
<organism evidence="11 12">
    <name type="scientific">Parnassius mnemosyne</name>
    <name type="common">clouded apollo</name>
    <dbReference type="NCBI Taxonomy" id="213953"/>
    <lineage>
        <taxon>Eukaryota</taxon>
        <taxon>Metazoa</taxon>
        <taxon>Ecdysozoa</taxon>
        <taxon>Arthropoda</taxon>
        <taxon>Hexapoda</taxon>
        <taxon>Insecta</taxon>
        <taxon>Pterygota</taxon>
        <taxon>Neoptera</taxon>
        <taxon>Endopterygota</taxon>
        <taxon>Lepidoptera</taxon>
        <taxon>Glossata</taxon>
        <taxon>Ditrysia</taxon>
        <taxon>Papilionoidea</taxon>
        <taxon>Papilionidae</taxon>
        <taxon>Parnassiinae</taxon>
        <taxon>Parnassini</taxon>
        <taxon>Parnassius</taxon>
        <taxon>Driopa</taxon>
    </lineage>
</organism>
<proteinExistence type="inferred from homology"/>
<comment type="catalytic activity">
    <reaction evidence="10">
        <text>a very-long-chain acyl-CoA + malonyl-CoA + H(+) = a very-long-chain 3-oxoacyl-CoA + CO2 + CoA</text>
        <dbReference type="Rhea" id="RHEA:32727"/>
        <dbReference type="ChEBI" id="CHEBI:15378"/>
        <dbReference type="ChEBI" id="CHEBI:16526"/>
        <dbReference type="ChEBI" id="CHEBI:57287"/>
        <dbReference type="ChEBI" id="CHEBI:57384"/>
        <dbReference type="ChEBI" id="CHEBI:90725"/>
        <dbReference type="ChEBI" id="CHEBI:90736"/>
        <dbReference type="EC" id="2.3.1.199"/>
    </reaction>
</comment>
<evidence type="ECO:0000256" key="3">
    <source>
        <dbReference type="ARBA" id="ARBA00022679"/>
    </source>
</evidence>
<feature type="transmembrane region" description="Helical" evidence="10">
    <location>
        <begin position="21"/>
        <end position="39"/>
    </location>
</feature>
<evidence type="ECO:0000256" key="8">
    <source>
        <dbReference type="ARBA" id="ARBA00023136"/>
    </source>
</evidence>
<name>A0AAV1MCE1_9NEOP</name>
<dbReference type="EMBL" id="CAVLGL010000159">
    <property type="protein sequence ID" value="CAK1603826.1"/>
    <property type="molecule type" value="Genomic_DNA"/>
</dbReference>
<feature type="transmembrane region" description="Helical" evidence="10">
    <location>
        <begin position="51"/>
        <end position="71"/>
    </location>
</feature>
<accession>A0AAV1MCE1</accession>
<evidence type="ECO:0000256" key="4">
    <source>
        <dbReference type="ARBA" id="ARBA00022692"/>
    </source>
</evidence>
<keyword evidence="8 10" id="KW-0472">Membrane</keyword>
<dbReference type="Pfam" id="PF01151">
    <property type="entry name" value="ELO"/>
    <property type="match status" value="1"/>
</dbReference>
<comment type="similarity">
    <text evidence="10">Belongs to the ELO family.</text>
</comment>
<protein>
    <recommendedName>
        <fullName evidence="10">Elongation of very long chain fatty acids protein</fullName>
        <ecNumber evidence="10">2.3.1.199</ecNumber>
    </recommendedName>
    <alternativeName>
        <fullName evidence="10">Very-long-chain 3-oxoacyl-CoA synthase</fullName>
    </alternativeName>
</protein>
<evidence type="ECO:0000256" key="1">
    <source>
        <dbReference type="ARBA" id="ARBA00004141"/>
    </source>
</evidence>
<evidence type="ECO:0000256" key="9">
    <source>
        <dbReference type="ARBA" id="ARBA00023160"/>
    </source>
</evidence>
<evidence type="ECO:0000256" key="2">
    <source>
        <dbReference type="ARBA" id="ARBA00022516"/>
    </source>
</evidence>
<dbReference type="GO" id="GO:0005789">
    <property type="term" value="C:endoplasmic reticulum membrane"/>
    <property type="evidence" value="ECO:0007669"/>
    <property type="project" value="TreeGrafter"/>
</dbReference>
<comment type="caution">
    <text evidence="10">Lacks conserved residue(s) required for the propagation of feature annotation.</text>
</comment>
<dbReference type="EC" id="2.3.1.199" evidence="10"/>